<comment type="caution">
    <text evidence="1">The sequence shown here is derived from an EMBL/GenBank/DDBJ whole genome shotgun (WGS) entry which is preliminary data.</text>
</comment>
<gene>
    <name evidence="1" type="ORF">QVH07_08920</name>
</gene>
<evidence type="ECO:0000313" key="1">
    <source>
        <dbReference type="EMBL" id="MDN3204270.1"/>
    </source>
</evidence>
<name>A0ABT7YD00_9BACT</name>
<keyword evidence="2" id="KW-1185">Reference proteome</keyword>
<organism evidence="1 2">
    <name type="scientific">Algoriphagus sediminis</name>
    <dbReference type="NCBI Taxonomy" id="3057113"/>
    <lineage>
        <taxon>Bacteria</taxon>
        <taxon>Pseudomonadati</taxon>
        <taxon>Bacteroidota</taxon>
        <taxon>Cytophagia</taxon>
        <taxon>Cytophagales</taxon>
        <taxon>Cyclobacteriaceae</taxon>
        <taxon>Algoriphagus</taxon>
    </lineage>
</organism>
<sequence length="206" mass="23540">MSSHHFVKEQQEPAVFILDTVGVSFDSIGPMLEWVPTVIATEKSLEKVISWGVKVDVLIATEKFQNVNKNLLNEQSPIIFLQSESENFLSDGIKYLLATDHFAAHLVGYDHSKFLELNSLLDKINLTIIDQNWKYYPVRHKKLSKWFRESTLRFLAKDDLPIQISNESGVTIVPNLYLTQFEVPEGTTALEAKEVFWIGEELKASK</sequence>
<accession>A0ABT7YD00</accession>
<dbReference type="Proteomes" id="UP001171916">
    <property type="component" value="Unassembled WGS sequence"/>
</dbReference>
<reference evidence="1" key="1">
    <citation type="submission" date="2023-06" db="EMBL/GenBank/DDBJ databases">
        <title>Robiginitalea aurantiacus sp. nov. and Algoriphagus sediminis sp. nov., isolated from coastal sediment.</title>
        <authorList>
            <person name="Zhou Z.Y."/>
            <person name="An J."/>
            <person name="Jia Y.W."/>
            <person name="Du Z.J."/>
        </authorList>
    </citation>
    <scope>NUCLEOTIDE SEQUENCE</scope>
    <source>
        <strain evidence="1">C2-7</strain>
    </source>
</reference>
<protein>
    <submittedName>
        <fullName evidence="1">Thiamine pyrophosphokinase</fullName>
    </submittedName>
</protein>
<dbReference type="RefSeq" id="WP_289999821.1">
    <property type="nucleotide sequence ID" value="NZ_JAUEPH010000003.1"/>
</dbReference>
<evidence type="ECO:0000313" key="2">
    <source>
        <dbReference type="Proteomes" id="UP001171916"/>
    </source>
</evidence>
<dbReference type="EMBL" id="JAUEPH010000003">
    <property type="protein sequence ID" value="MDN3204270.1"/>
    <property type="molecule type" value="Genomic_DNA"/>
</dbReference>
<proteinExistence type="predicted"/>